<keyword evidence="1" id="KW-0732">Signal</keyword>
<proteinExistence type="predicted"/>
<evidence type="ECO:0008006" key="4">
    <source>
        <dbReference type="Google" id="ProtNLM"/>
    </source>
</evidence>
<organism evidence="2 3">
    <name type="scientific">Euzebyella marina</name>
    <dbReference type="NCBI Taxonomy" id="1761453"/>
    <lineage>
        <taxon>Bacteria</taxon>
        <taxon>Pseudomonadati</taxon>
        <taxon>Bacteroidota</taxon>
        <taxon>Flavobacteriia</taxon>
        <taxon>Flavobacteriales</taxon>
        <taxon>Flavobacteriaceae</taxon>
        <taxon>Euzebyella</taxon>
    </lineage>
</organism>
<feature type="chain" id="PRO_5018296919" description="T9SS C-terminal target domain-containing protein" evidence="1">
    <location>
        <begin position="23"/>
        <end position="193"/>
    </location>
</feature>
<dbReference type="RefSeq" id="WP_121848423.1">
    <property type="nucleotide sequence ID" value="NZ_CP032050.1"/>
</dbReference>
<dbReference type="Proteomes" id="UP000276309">
    <property type="component" value="Chromosome"/>
</dbReference>
<dbReference type="OrthoDB" id="1122048at2"/>
<evidence type="ECO:0000313" key="3">
    <source>
        <dbReference type="Proteomes" id="UP000276309"/>
    </source>
</evidence>
<feature type="signal peptide" evidence="1">
    <location>
        <begin position="1"/>
        <end position="22"/>
    </location>
</feature>
<name>A0A3G2L564_9FLAO</name>
<evidence type="ECO:0000256" key="1">
    <source>
        <dbReference type="SAM" id="SignalP"/>
    </source>
</evidence>
<dbReference type="KEGG" id="emar:D1013_08495"/>
<dbReference type="EMBL" id="CP032050">
    <property type="protein sequence ID" value="AYN67402.1"/>
    <property type="molecule type" value="Genomic_DNA"/>
</dbReference>
<reference evidence="2 3" key="1">
    <citation type="submission" date="2018-08" db="EMBL/GenBank/DDBJ databases">
        <title>The reduced genetic potential of extracellular carbohydrate catabolism in Euzebyella marina RN62, a Flavobacteriia bacterium isolated from the hadal water.</title>
        <authorList>
            <person name="Xue C."/>
        </authorList>
    </citation>
    <scope>NUCLEOTIDE SEQUENCE [LARGE SCALE GENOMIC DNA]</scope>
    <source>
        <strain evidence="2 3">RN62</strain>
    </source>
</reference>
<evidence type="ECO:0000313" key="2">
    <source>
        <dbReference type="EMBL" id="AYN67402.1"/>
    </source>
</evidence>
<accession>A0A3G2L564</accession>
<gene>
    <name evidence="2" type="ORF">D1013_08495</name>
</gene>
<keyword evidence="3" id="KW-1185">Reference proteome</keyword>
<dbReference type="AlphaFoldDB" id="A0A3G2L564"/>
<protein>
    <recommendedName>
        <fullName evidence="4">T9SS C-terminal target domain-containing protein</fullName>
    </recommendedName>
</protein>
<sequence length="193" mass="21994">MKTIKKYALIGVALIAPLAAMANNPIVELKKSESKKSVLLEIGNSQEEAKITILDNNLQTLFKEEVYSNYSKSFNLEELADGRYLFMVKMKDKSLKYTLDVDKSQLTILDTKEDAAHEIFQAKDGRLNLSLLNLERKPVLVNIINPDGYITHEDKFEGDLTVERSYNFEKALKGTYEVVVVQGDKVYRQKIKN</sequence>